<sequence>MKRVYLTNAEYDYLLFHGSDSLVAVFATIRYSKKDVVIRKVGKKGSLATLQSVTGLSRTILLKHLPILIELNLVEVHFNGNIAVRGRNWSNKNLTQFRNNKLIPMNVYKNFVDTKTYSAFVRIHSRIKKQERQIEKKAKRIEVLEACSRNKRLSQGDYRIWKNLYRRGVTLEELKLKYRSNSTISNLSFHKILKDSDIVNDCNKNSGKDFKLKLLKLGLITQHRLTVLKYPGIKDQEFIENESEFLRFGSLSQGSLGVYHELSPVIKIV</sequence>
<dbReference type="RefSeq" id="WP_311352338.1">
    <property type="nucleotide sequence ID" value="NZ_JAVRHR010000003.1"/>
</dbReference>
<protein>
    <submittedName>
        <fullName evidence="1">Uncharacterized protein</fullName>
    </submittedName>
</protein>
<reference evidence="1 2" key="1">
    <citation type="submission" date="2023-09" db="EMBL/GenBank/DDBJ databases">
        <authorList>
            <person name="Rey-Velasco X."/>
        </authorList>
    </citation>
    <scope>NUCLEOTIDE SEQUENCE [LARGE SCALE GENOMIC DNA]</scope>
    <source>
        <strain evidence="1 2">F388</strain>
    </source>
</reference>
<gene>
    <name evidence="1" type="ORF">RM706_13260</name>
</gene>
<proteinExistence type="predicted"/>
<evidence type="ECO:0000313" key="1">
    <source>
        <dbReference type="EMBL" id="MDT0608010.1"/>
    </source>
</evidence>
<dbReference type="Proteomes" id="UP001255246">
    <property type="component" value="Unassembled WGS sequence"/>
</dbReference>
<dbReference type="EMBL" id="JAVRHR010000003">
    <property type="protein sequence ID" value="MDT0608010.1"/>
    <property type="molecule type" value="Genomic_DNA"/>
</dbReference>
<keyword evidence="2" id="KW-1185">Reference proteome</keyword>
<name>A0ABU3ADP1_9FLAO</name>
<organism evidence="1 2">
    <name type="scientific">Croceitalea rosinachiae</name>
    <dbReference type="NCBI Taxonomy" id="3075596"/>
    <lineage>
        <taxon>Bacteria</taxon>
        <taxon>Pseudomonadati</taxon>
        <taxon>Bacteroidota</taxon>
        <taxon>Flavobacteriia</taxon>
        <taxon>Flavobacteriales</taxon>
        <taxon>Flavobacteriaceae</taxon>
        <taxon>Croceitalea</taxon>
    </lineage>
</organism>
<accession>A0ABU3ADP1</accession>
<comment type="caution">
    <text evidence="1">The sequence shown here is derived from an EMBL/GenBank/DDBJ whole genome shotgun (WGS) entry which is preliminary data.</text>
</comment>
<evidence type="ECO:0000313" key="2">
    <source>
        <dbReference type="Proteomes" id="UP001255246"/>
    </source>
</evidence>